<evidence type="ECO:0000313" key="2">
    <source>
        <dbReference type="Proteomes" id="UP000000420"/>
    </source>
</evidence>
<dbReference type="KEGG" id="xcb:XC_3662"/>
<sequence length="171" mass="18992">MLSSLRGSHHAGGHMHESFKQGAPAELWQALVREAAQRIAQPLDEWREHYLVFVLLRFQRDAHLVSRTQALAWLHAQSQSGSLRADALRDVGDGCLLIAGLFPGVAQRRRLNVDYFIELGRGAYAEVADTRCSDASLFAQLAGSYRELVRTLAALRSPRAWQEGAHGILHA</sequence>
<protein>
    <submittedName>
        <fullName evidence="1">Uncharacterized protein</fullName>
    </submittedName>
</protein>
<dbReference type="AlphaFoldDB" id="A0A0H2XCW9"/>
<organism evidence="1 2">
    <name type="scientific">Xanthomonas campestris pv. campestris (strain 8004)</name>
    <dbReference type="NCBI Taxonomy" id="314565"/>
    <lineage>
        <taxon>Bacteria</taxon>
        <taxon>Pseudomonadati</taxon>
        <taxon>Pseudomonadota</taxon>
        <taxon>Gammaproteobacteria</taxon>
        <taxon>Lysobacterales</taxon>
        <taxon>Lysobacteraceae</taxon>
        <taxon>Xanthomonas</taxon>
    </lineage>
</organism>
<accession>A0A0H2XCW9</accession>
<evidence type="ECO:0000313" key="1">
    <source>
        <dbReference type="EMBL" id="AAY50703.1"/>
    </source>
</evidence>
<dbReference type="HOGENOM" id="CLU_1834364_0_0_6"/>
<dbReference type="Proteomes" id="UP000000420">
    <property type="component" value="Chromosome"/>
</dbReference>
<proteinExistence type="predicted"/>
<reference evidence="1 2" key="1">
    <citation type="journal article" date="2005" name="Genome Res.">
        <title>Comparative and functional genomic analyses of the pathogenicity of phytopathogen Xanthomonas campestris pv. campestris.</title>
        <authorList>
            <person name="Qian W."/>
            <person name="Jia Y."/>
            <person name="Ren S.X."/>
            <person name="He Y.Q."/>
            <person name="Feng J.X."/>
            <person name="Lu L.F."/>
            <person name="Sun Q."/>
            <person name="Ying G."/>
            <person name="Tang D.J."/>
            <person name="Tang H."/>
            <person name="Wu W."/>
            <person name="Hao P."/>
            <person name="Wang L."/>
            <person name="Jiang B.L."/>
            <person name="Zeng S."/>
            <person name="Gu W.Y."/>
            <person name="Lu G."/>
            <person name="Rong L."/>
            <person name="Tian Y."/>
            <person name="Yao Z."/>
            <person name="Fu G."/>
            <person name="Chen B."/>
            <person name="Fang R."/>
            <person name="Qiang B."/>
            <person name="Chen Z."/>
            <person name="Zhao G.P."/>
            <person name="Tang J.L."/>
            <person name="He C."/>
        </authorList>
    </citation>
    <scope>NUCLEOTIDE SEQUENCE [LARGE SCALE GENOMIC DNA]</scope>
    <source>
        <strain evidence="1 2">8004</strain>
    </source>
</reference>
<gene>
    <name evidence="1" type="ordered locus">XC_3662</name>
</gene>
<dbReference type="EMBL" id="CP000050">
    <property type="protein sequence ID" value="AAY50703.1"/>
    <property type="molecule type" value="Genomic_DNA"/>
</dbReference>
<name>A0A0H2XCW9_XANC8</name>